<dbReference type="InterPro" id="IPR017452">
    <property type="entry name" value="GPCR_Rhodpsn_7TM"/>
</dbReference>
<dbReference type="InterPro" id="IPR000611">
    <property type="entry name" value="NPY_rcpt"/>
</dbReference>
<dbReference type="SUPFAM" id="SSF81321">
    <property type="entry name" value="Family A G protein-coupled receptor-like"/>
    <property type="match status" value="1"/>
</dbReference>
<evidence type="ECO:0000256" key="8">
    <source>
        <dbReference type="ARBA" id="ARBA00023224"/>
    </source>
</evidence>
<proteinExistence type="inferred from homology"/>
<dbReference type="RefSeq" id="XP_020903226.1">
    <property type="nucleotide sequence ID" value="XM_021047567.2"/>
</dbReference>
<dbReference type="PRINTS" id="PR00237">
    <property type="entry name" value="GPCRRHODOPSN"/>
</dbReference>
<keyword evidence="8 9" id="KW-0807">Transducer</keyword>
<comment type="subcellular location">
    <subcellularLocation>
        <location evidence="1">Membrane</location>
        <topology evidence="1">Multi-pass membrane protein</topology>
    </subcellularLocation>
</comment>
<dbReference type="PRINTS" id="PR01012">
    <property type="entry name" value="NRPEPTIDEYR"/>
</dbReference>
<evidence type="ECO:0000256" key="6">
    <source>
        <dbReference type="ARBA" id="ARBA00023136"/>
    </source>
</evidence>
<evidence type="ECO:0000256" key="2">
    <source>
        <dbReference type="ARBA" id="ARBA00010663"/>
    </source>
</evidence>
<feature type="transmembrane region" description="Helical" evidence="10">
    <location>
        <begin position="31"/>
        <end position="51"/>
    </location>
</feature>
<feature type="transmembrane region" description="Helical" evidence="10">
    <location>
        <begin position="104"/>
        <end position="130"/>
    </location>
</feature>
<dbReference type="EnsemblMetazoa" id="XM_021047567.2">
    <property type="protein sequence ID" value="XP_020903226.1"/>
    <property type="gene ID" value="LOC110241679"/>
</dbReference>
<dbReference type="GO" id="GO:0004983">
    <property type="term" value="F:neuropeptide Y receptor activity"/>
    <property type="evidence" value="ECO:0007669"/>
    <property type="project" value="InterPro"/>
</dbReference>
<evidence type="ECO:0000256" key="3">
    <source>
        <dbReference type="ARBA" id="ARBA00022692"/>
    </source>
</evidence>
<evidence type="ECO:0000256" key="1">
    <source>
        <dbReference type="ARBA" id="ARBA00004141"/>
    </source>
</evidence>
<dbReference type="Pfam" id="PF00001">
    <property type="entry name" value="7tm_1"/>
    <property type="match status" value="1"/>
</dbReference>
<dbReference type="Proteomes" id="UP000887567">
    <property type="component" value="Unplaced"/>
</dbReference>
<keyword evidence="4 10" id="KW-1133">Transmembrane helix</keyword>
<protein>
    <recommendedName>
        <fullName evidence="11">G-protein coupled receptors family 1 profile domain-containing protein</fullName>
    </recommendedName>
</protein>
<organism evidence="12 13">
    <name type="scientific">Exaiptasia diaphana</name>
    <name type="common">Tropical sea anemone</name>
    <name type="synonym">Aiptasia pulchella</name>
    <dbReference type="NCBI Taxonomy" id="2652724"/>
    <lineage>
        <taxon>Eukaryota</taxon>
        <taxon>Metazoa</taxon>
        <taxon>Cnidaria</taxon>
        <taxon>Anthozoa</taxon>
        <taxon>Hexacorallia</taxon>
        <taxon>Actiniaria</taxon>
        <taxon>Aiptasiidae</taxon>
        <taxon>Exaiptasia</taxon>
    </lineage>
</organism>
<keyword evidence="6 10" id="KW-0472">Membrane</keyword>
<keyword evidence="13" id="KW-1185">Reference proteome</keyword>
<dbReference type="AlphaFoldDB" id="A0A913XE10"/>
<dbReference type="InterPro" id="IPR000276">
    <property type="entry name" value="GPCR_Rhodpsn"/>
</dbReference>
<evidence type="ECO:0000313" key="12">
    <source>
        <dbReference type="EnsemblMetazoa" id="XP_020903226.1"/>
    </source>
</evidence>
<dbReference type="OrthoDB" id="5953437at2759"/>
<keyword evidence="7 9" id="KW-0675">Receptor</keyword>
<dbReference type="Gene3D" id="1.20.1070.10">
    <property type="entry name" value="Rhodopsin 7-helix transmembrane proteins"/>
    <property type="match status" value="1"/>
</dbReference>
<dbReference type="OMA" id="YIFICII"/>
<evidence type="ECO:0000256" key="10">
    <source>
        <dbReference type="SAM" id="Phobius"/>
    </source>
</evidence>
<accession>A0A913XE10</accession>
<dbReference type="SMART" id="SM01381">
    <property type="entry name" value="7TM_GPCR_Srsx"/>
    <property type="match status" value="1"/>
</dbReference>
<evidence type="ECO:0000256" key="5">
    <source>
        <dbReference type="ARBA" id="ARBA00023040"/>
    </source>
</evidence>
<feature type="transmembrane region" description="Helical" evidence="10">
    <location>
        <begin position="235"/>
        <end position="260"/>
    </location>
</feature>
<reference evidence="12" key="1">
    <citation type="submission" date="2022-11" db="UniProtKB">
        <authorList>
            <consortium name="EnsemblMetazoa"/>
        </authorList>
    </citation>
    <scope>IDENTIFICATION</scope>
</reference>
<feature type="transmembrane region" description="Helical" evidence="10">
    <location>
        <begin position="189"/>
        <end position="214"/>
    </location>
</feature>
<dbReference type="KEGG" id="epa:110241679"/>
<dbReference type="PROSITE" id="PS50262">
    <property type="entry name" value="G_PROTEIN_RECEP_F1_2"/>
    <property type="match status" value="1"/>
</dbReference>
<dbReference type="PANTHER" id="PTHR45695:SF9">
    <property type="entry name" value="LEUCOKININ RECEPTOR"/>
    <property type="match status" value="1"/>
</dbReference>
<sequence length="318" mass="35964">MNQLVGNFTSDNKTTSDSYDSENSVLKVLHLLSYVAICLIGTFGNMLVLLVTRKQRMRTVTNVFIANLALADLAVCVFSIPISLAYTSLGYWPFGQVLCQTMPYLQGVTVCASVGTLTAIACDRFIVIVYPTKRKLKISQTWMSIAFIWGLSAVVTIPVNLHSEVVDDNVEGINRSFCMEIWPSRVSQLTYAMIVFLVLFLLPLCAMSIMYAAIIYKLKKLHPTQQATLRTHKKVVKMLVVVIVTFAVCWIPYHVTFLYYDILKYDSATRSTEELTNLVLFIQWLMYANSACNPIVYAVCNLNYRKEFIHMLKCSCNS</sequence>
<feature type="domain" description="G-protein coupled receptors family 1 profile" evidence="11">
    <location>
        <begin position="44"/>
        <end position="297"/>
    </location>
</feature>
<dbReference type="GO" id="GO:0005886">
    <property type="term" value="C:plasma membrane"/>
    <property type="evidence" value="ECO:0007669"/>
    <property type="project" value="TreeGrafter"/>
</dbReference>
<feature type="transmembrane region" description="Helical" evidence="10">
    <location>
        <begin position="280"/>
        <end position="304"/>
    </location>
</feature>
<feature type="transmembrane region" description="Helical" evidence="10">
    <location>
        <begin position="63"/>
        <end position="84"/>
    </location>
</feature>
<evidence type="ECO:0000256" key="7">
    <source>
        <dbReference type="ARBA" id="ARBA00023170"/>
    </source>
</evidence>
<keyword evidence="5 9" id="KW-0297">G-protein coupled receptor</keyword>
<evidence type="ECO:0000313" key="13">
    <source>
        <dbReference type="Proteomes" id="UP000887567"/>
    </source>
</evidence>
<evidence type="ECO:0000256" key="9">
    <source>
        <dbReference type="RuleBase" id="RU000688"/>
    </source>
</evidence>
<evidence type="ECO:0000259" key="11">
    <source>
        <dbReference type="PROSITE" id="PS50262"/>
    </source>
</evidence>
<comment type="similarity">
    <text evidence="2 9">Belongs to the G-protein coupled receptor 1 family.</text>
</comment>
<name>A0A913XE10_EXADI</name>
<evidence type="ECO:0000256" key="4">
    <source>
        <dbReference type="ARBA" id="ARBA00022989"/>
    </source>
</evidence>
<dbReference type="PROSITE" id="PS00237">
    <property type="entry name" value="G_PROTEIN_RECEP_F1_1"/>
    <property type="match status" value="1"/>
</dbReference>
<dbReference type="GeneID" id="110241679"/>
<dbReference type="PANTHER" id="PTHR45695">
    <property type="entry name" value="LEUCOKININ RECEPTOR-RELATED"/>
    <property type="match status" value="1"/>
</dbReference>
<keyword evidence="3 9" id="KW-0812">Transmembrane</keyword>
<feature type="transmembrane region" description="Helical" evidence="10">
    <location>
        <begin position="142"/>
        <end position="161"/>
    </location>
</feature>